<dbReference type="GO" id="GO:0005524">
    <property type="term" value="F:ATP binding"/>
    <property type="evidence" value="ECO:0007669"/>
    <property type="project" value="UniProtKB-KW"/>
</dbReference>
<reference evidence="4" key="1">
    <citation type="journal article" date="2019" name="Int. J. Syst. Evol. Microbiol.">
        <title>The Global Catalogue of Microorganisms (GCM) 10K type strain sequencing project: providing services to taxonomists for standard genome sequencing and annotation.</title>
        <authorList>
            <consortium name="The Broad Institute Genomics Platform"/>
            <consortium name="The Broad Institute Genome Sequencing Center for Infectious Disease"/>
            <person name="Wu L."/>
            <person name="Ma J."/>
        </authorList>
    </citation>
    <scope>NUCLEOTIDE SEQUENCE [LARGE SCALE GENOMIC DNA]</scope>
    <source>
        <strain evidence="4">CGMCC 4.7382</strain>
    </source>
</reference>
<dbReference type="PANTHER" id="PTHR35526:SF3">
    <property type="entry name" value="ANTI-SIGMA-F FACTOR RSBW"/>
    <property type="match status" value="1"/>
</dbReference>
<keyword evidence="1" id="KW-0808">Transferase</keyword>
<evidence type="ECO:0000313" key="3">
    <source>
        <dbReference type="EMBL" id="MFC7327919.1"/>
    </source>
</evidence>
<organism evidence="3 4">
    <name type="scientific">Marinactinospora rubrisoli</name>
    <dbReference type="NCBI Taxonomy" id="2715399"/>
    <lineage>
        <taxon>Bacteria</taxon>
        <taxon>Bacillati</taxon>
        <taxon>Actinomycetota</taxon>
        <taxon>Actinomycetes</taxon>
        <taxon>Streptosporangiales</taxon>
        <taxon>Nocardiopsidaceae</taxon>
        <taxon>Marinactinospora</taxon>
    </lineage>
</organism>
<protein>
    <submittedName>
        <fullName evidence="3">ATP-binding protein</fullName>
    </submittedName>
</protein>
<dbReference type="PANTHER" id="PTHR35526">
    <property type="entry name" value="ANTI-SIGMA-F FACTOR RSBW-RELATED"/>
    <property type="match status" value="1"/>
</dbReference>
<keyword evidence="4" id="KW-1185">Reference proteome</keyword>
<dbReference type="InterPro" id="IPR003594">
    <property type="entry name" value="HATPase_dom"/>
</dbReference>
<gene>
    <name evidence="3" type="ORF">ACFQRF_09205</name>
</gene>
<evidence type="ECO:0000256" key="1">
    <source>
        <dbReference type="ARBA" id="ARBA00022527"/>
    </source>
</evidence>
<keyword evidence="3" id="KW-0547">Nucleotide-binding</keyword>
<dbReference type="Gene3D" id="3.30.565.10">
    <property type="entry name" value="Histidine kinase-like ATPase, C-terminal domain"/>
    <property type="match status" value="1"/>
</dbReference>
<evidence type="ECO:0000259" key="2">
    <source>
        <dbReference type="Pfam" id="PF13581"/>
    </source>
</evidence>
<dbReference type="Proteomes" id="UP001596540">
    <property type="component" value="Unassembled WGS sequence"/>
</dbReference>
<sequence>MTRAQAFAINTEHVLPGTTTGVRQARDLTVHTLARRYTADLVDTAQLCVSEAVTNALRHTHSGDPGGTVVLRLYTLALGASLYIDVEDQGPRKPGDHPRISERAADPFSEHGRGLYLIHELTRYWMYIPGGDGRGCLCLTLDTARTAMTATVIT</sequence>
<dbReference type="CDD" id="cd16936">
    <property type="entry name" value="HATPase_RsbW-like"/>
    <property type="match status" value="1"/>
</dbReference>
<dbReference type="EMBL" id="JBHTBH010000004">
    <property type="protein sequence ID" value="MFC7327919.1"/>
    <property type="molecule type" value="Genomic_DNA"/>
</dbReference>
<proteinExistence type="predicted"/>
<comment type="caution">
    <text evidence="3">The sequence shown here is derived from an EMBL/GenBank/DDBJ whole genome shotgun (WGS) entry which is preliminary data.</text>
</comment>
<dbReference type="InterPro" id="IPR050267">
    <property type="entry name" value="Anti-sigma-factor_SerPK"/>
</dbReference>
<name>A0ABW2KFI0_9ACTN</name>
<evidence type="ECO:0000313" key="4">
    <source>
        <dbReference type="Proteomes" id="UP001596540"/>
    </source>
</evidence>
<dbReference type="RefSeq" id="WP_379870496.1">
    <property type="nucleotide sequence ID" value="NZ_JBHTBH010000004.1"/>
</dbReference>
<keyword evidence="1" id="KW-0418">Kinase</keyword>
<keyword evidence="1" id="KW-0723">Serine/threonine-protein kinase</keyword>
<dbReference type="InterPro" id="IPR036890">
    <property type="entry name" value="HATPase_C_sf"/>
</dbReference>
<keyword evidence="3" id="KW-0067">ATP-binding</keyword>
<feature type="domain" description="Histidine kinase/HSP90-like ATPase" evidence="2">
    <location>
        <begin position="18"/>
        <end position="137"/>
    </location>
</feature>
<dbReference type="SUPFAM" id="SSF55874">
    <property type="entry name" value="ATPase domain of HSP90 chaperone/DNA topoisomerase II/histidine kinase"/>
    <property type="match status" value="1"/>
</dbReference>
<accession>A0ABW2KFI0</accession>
<dbReference type="Pfam" id="PF13581">
    <property type="entry name" value="HATPase_c_2"/>
    <property type="match status" value="1"/>
</dbReference>